<dbReference type="EMBL" id="CP049838">
    <property type="protein sequence ID" value="QJT01664.1"/>
    <property type="molecule type" value="Genomic_DNA"/>
</dbReference>
<dbReference type="RefSeq" id="WP_171397221.1">
    <property type="nucleotide sequence ID" value="NZ_CP049838.1"/>
</dbReference>
<dbReference type="AlphaFoldDB" id="A0A6M4WMP0"/>
<evidence type="ECO:0000313" key="1">
    <source>
        <dbReference type="EMBL" id="QJT01664.1"/>
    </source>
</evidence>
<proteinExistence type="predicted"/>
<organism evidence="1 2">
    <name type="scientific">Streptomyces asoensis</name>
    <dbReference type="NCBI Taxonomy" id="249586"/>
    <lineage>
        <taxon>Bacteria</taxon>
        <taxon>Bacillati</taxon>
        <taxon>Actinomycetota</taxon>
        <taxon>Actinomycetes</taxon>
        <taxon>Kitasatosporales</taxon>
        <taxon>Streptomycetaceae</taxon>
        <taxon>Streptomyces</taxon>
    </lineage>
</organism>
<keyword evidence="2" id="KW-1185">Reference proteome</keyword>
<dbReference type="Proteomes" id="UP000502665">
    <property type="component" value="Chromosome"/>
</dbReference>
<gene>
    <name evidence="1" type="ORF">G9272_16215</name>
</gene>
<protein>
    <submittedName>
        <fullName evidence="1">Uncharacterized protein</fullName>
    </submittedName>
</protein>
<reference evidence="1" key="1">
    <citation type="submission" date="2020-03" db="EMBL/GenBank/DDBJ databases">
        <title>Molecular networking-based the target discovery of potent antiproliferative macrolactams: 5/6/7/16 polycyclic ansamycins and glycosylated trienomycin from Streptomyces cacaoi subsp. asoensis.</title>
        <authorList>
            <person name="Liu L.-L."/>
        </authorList>
    </citation>
    <scope>NUCLEOTIDE SEQUENCE [LARGE SCALE GENOMIC DNA]</scope>
    <source>
        <strain evidence="1">H2S5</strain>
    </source>
</reference>
<name>A0A6M4WMP0_9ACTN</name>
<accession>A0A6M4WMP0</accession>
<sequence>MRTRWTIQTLGGIREEGARRLAGVGSDRMSEEMTFDVEISGPRTIDMVCTCSEALPDPLRLGAASVAWRRIDETVERIWMIGDEPRFRYPEFMRQRRQLVERLSRPHRQWWTYLALVRAAPVLGAWVGDVAAAEATLTALTDIGMGDLAPFHSFAGLTEGIRTEPSGRASEELGMPDLGHLWVQAWQSAVNGSRFDSVDLMSYASERISDILFVLEASVGPVSVGGLAAAEDIAWFRDAVQLADDEGARVPVLARCRTEFDKVLDFCARPDVRSALRKASLAGS</sequence>
<evidence type="ECO:0000313" key="2">
    <source>
        <dbReference type="Proteomes" id="UP000502665"/>
    </source>
</evidence>